<proteinExistence type="predicted"/>
<dbReference type="Proteomes" id="UP000346198">
    <property type="component" value="Unassembled WGS sequence"/>
</dbReference>
<dbReference type="InterPro" id="IPR027417">
    <property type="entry name" value="P-loop_NTPase"/>
</dbReference>
<reference evidence="1 2" key="1">
    <citation type="submission" date="2019-04" db="EMBL/GenBank/DDBJ databases">
        <authorList>
            <person name="Van Vliet M D."/>
        </authorList>
    </citation>
    <scope>NUCLEOTIDE SEQUENCE [LARGE SCALE GENOMIC DNA]</scope>
    <source>
        <strain evidence="1 2">F21</strain>
    </source>
</reference>
<accession>A0A6C2USE7</accession>
<dbReference type="EMBL" id="CAAHFH010000002">
    <property type="protein sequence ID" value="VGO22147.1"/>
    <property type="molecule type" value="Genomic_DNA"/>
</dbReference>
<dbReference type="Gene3D" id="3.40.50.300">
    <property type="entry name" value="P-loop containing nucleotide triphosphate hydrolases"/>
    <property type="match status" value="1"/>
</dbReference>
<dbReference type="RefSeq" id="WP_136063549.1">
    <property type="nucleotide sequence ID" value="NZ_CAAHFH010000002.1"/>
</dbReference>
<dbReference type="SUPFAM" id="SSF52540">
    <property type="entry name" value="P-loop containing nucleoside triphosphate hydrolases"/>
    <property type="match status" value="1"/>
</dbReference>
<dbReference type="AlphaFoldDB" id="A0A6C2USE7"/>
<gene>
    <name evidence="1" type="ORF">SCARR_04228</name>
</gene>
<keyword evidence="2" id="KW-1185">Reference proteome</keyword>
<evidence type="ECO:0000313" key="1">
    <source>
        <dbReference type="EMBL" id="VGO22147.1"/>
    </source>
</evidence>
<name>A0A6C2USE7_9BACT</name>
<protein>
    <submittedName>
        <fullName evidence="1">Uncharacterized protein</fullName>
    </submittedName>
</protein>
<organism evidence="1 2">
    <name type="scientific">Pontiella sulfatireligans</name>
    <dbReference type="NCBI Taxonomy" id="2750658"/>
    <lineage>
        <taxon>Bacteria</taxon>
        <taxon>Pseudomonadati</taxon>
        <taxon>Kiritimatiellota</taxon>
        <taxon>Kiritimatiellia</taxon>
        <taxon>Kiritimatiellales</taxon>
        <taxon>Pontiellaceae</taxon>
        <taxon>Pontiella</taxon>
    </lineage>
</organism>
<sequence length="436" mass="49579">MEQDLDRESLIWANYGFLSNPFETRPLSLFSQSELSVSNAYLPRETTEELNPSEKLDQFLKSEGGGCVLVEGKIGVGKTSLVNHHRNGWRKTSRPLFTPISEISAEKDWTKRQFLIDILSCLARTFITELDDKSIEENQLLMEVIATTGTYYQSKSGKTYGFSIAGSGLQFGQGKATTIHKGEISNTQLEDYIRRVITMCQANGYRGVLIHLDNVEILLDKDADACREFFDDIRDVLQIKNAYFVFVARSGFFQQVVSPQERVRSIFYGNPVYVRPFTENETIAIINKRYEVLAHEDRQFIKPVDDDLIRRLCRIHDSRIRNVMNDIEMLVLENISPNRVGTLKTEQALDALKRLTEEKLNCLTAGQKKFMLGLPVGTFSNQDLVDSTGKSKQNVSNVLRELKKNNFIRQAEGEEDHVYEISPEFGILYEAGSAGK</sequence>
<evidence type="ECO:0000313" key="2">
    <source>
        <dbReference type="Proteomes" id="UP000346198"/>
    </source>
</evidence>